<evidence type="ECO:0000256" key="9">
    <source>
        <dbReference type="ARBA" id="ARBA00023159"/>
    </source>
</evidence>
<dbReference type="Gene3D" id="1.25.40.20">
    <property type="entry name" value="Ankyrin repeat-containing domain"/>
    <property type="match status" value="1"/>
</dbReference>
<dbReference type="Gene3D" id="1.20.5.190">
    <property type="match status" value="1"/>
</dbReference>
<dbReference type="SMART" id="SM00015">
    <property type="entry name" value="IQ"/>
    <property type="match status" value="3"/>
</dbReference>
<evidence type="ECO:0000256" key="11">
    <source>
        <dbReference type="ARBA" id="ARBA00023242"/>
    </source>
</evidence>
<evidence type="ECO:0000256" key="7">
    <source>
        <dbReference type="ARBA" id="ARBA00023043"/>
    </source>
</evidence>
<dbReference type="SUPFAM" id="SSF81296">
    <property type="entry name" value="E set domains"/>
    <property type="match status" value="1"/>
</dbReference>
<feature type="compositionally biased region" description="Low complexity" evidence="14">
    <location>
        <begin position="26"/>
        <end position="49"/>
    </location>
</feature>
<evidence type="ECO:0000313" key="17">
    <source>
        <dbReference type="Proteomes" id="UP001419268"/>
    </source>
</evidence>
<dbReference type="InterPro" id="IPR027417">
    <property type="entry name" value="P-loop_NTPase"/>
</dbReference>
<evidence type="ECO:0000256" key="12">
    <source>
        <dbReference type="PROSITE-ProRule" id="PRU00023"/>
    </source>
</evidence>
<dbReference type="EMBL" id="JBBNAG010000007">
    <property type="protein sequence ID" value="KAK9120115.1"/>
    <property type="molecule type" value="Genomic_DNA"/>
</dbReference>
<dbReference type="PROSITE" id="PS50096">
    <property type="entry name" value="IQ"/>
    <property type="match status" value="3"/>
</dbReference>
<proteinExistence type="inferred from homology"/>
<dbReference type="PANTHER" id="PTHR23335">
    <property type="entry name" value="CALMODULIN-BINDING TRANSCRIPTION ACTIVATOR CAMTA"/>
    <property type="match status" value="1"/>
</dbReference>
<dbReference type="CDD" id="cd00102">
    <property type="entry name" value="IPT"/>
    <property type="match status" value="1"/>
</dbReference>
<dbReference type="AlphaFoldDB" id="A0AAP0NWC9"/>
<evidence type="ECO:0000256" key="8">
    <source>
        <dbReference type="ARBA" id="ARBA00023125"/>
    </source>
</evidence>
<evidence type="ECO:0000256" key="13">
    <source>
        <dbReference type="SAM" id="Coils"/>
    </source>
</evidence>
<dbReference type="Pfam" id="PF12796">
    <property type="entry name" value="Ank_2"/>
    <property type="match status" value="1"/>
</dbReference>
<dbReference type="Proteomes" id="UP001419268">
    <property type="component" value="Unassembled WGS sequence"/>
</dbReference>
<dbReference type="GO" id="GO:0005634">
    <property type="term" value="C:nucleus"/>
    <property type="evidence" value="ECO:0007669"/>
    <property type="project" value="UniProtKB-SubCell"/>
</dbReference>
<dbReference type="InterPro" id="IPR005559">
    <property type="entry name" value="CG-1_dom"/>
</dbReference>
<dbReference type="InterPro" id="IPR014756">
    <property type="entry name" value="Ig_E-set"/>
</dbReference>
<dbReference type="GO" id="GO:0003690">
    <property type="term" value="F:double-stranded DNA binding"/>
    <property type="evidence" value="ECO:0007669"/>
    <property type="project" value="TreeGrafter"/>
</dbReference>
<keyword evidence="11" id="KW-0539">Nucleus</keyword>
<dbReference type="SUPFAM" id="SSF48403">
    <property type="entry name" value="Ankyrin repeat"/>
    <property type="match status" value="1"/>
</dbReference>
<keyword evidence="3" id="KW-0677">Repeat</keyword>
<feature type="region of interest" description="Disordered" evidence="14">
    <location>
        <begin position="224"/>
        <end position="250"/>
    </location>
</feature>
<feature type="domain" description="CG-1" evidence="15">
    <location>
        <begin position="1"/>
        <end position="23"/>
    </location>
</feature>
<comment type="caution">
    <text evidence="16">The sequence shown here is derived from an EMBL/GenBank/DDBJ whole genome shotgun (WGS) entry which is preliminary data.</text>
</comment>
<protein>
    <recommendedName>
        <fullName evidence="15">CG-1 domain-containing protein</fullName>
    </recommendedName>
</protein>
<dbReference type="InterPro" id="IPR036770">
    <property type="entry name" value="Ankyrin_rpt-contain_sf"/>
</dbReference>
<keyword evidence="4" id="KW-0106">Calcium</keyword>
<comment type="similarity">
    <text evidence="2">Belongs to the CAMTA family.</text>
</comment>
<dbReference type="GO" id="GO:0003712">
    <property type="term" value="F:transcription coregulator activity"/>
    <property type="evidence" value="ECO:0007669"/>
    <property type="project" value="TreeGrafter"/>
</dbReference>
<dbReference type="PROSITE" id="PS50297">
    <property type="entry name" value="ANK_REP_REGION"/>
    <property type="match status" value="1"/>
</dbReference>
<dbReference type="Gene3D" id="2.60.40.10">
    <property type="entry name" value="Immunoglobulins"/>
    <property type="match status" value="1"/>
</dbReference>
<keyword evidence="5" id="KW-0112">Calmodulin-binding</keyword>
<evidence type="ECO:0000256" key="4">
    <source>
        <dbReference type="ARBA" id="ARBA00022837"/>
    </source>
</evidence>
<keyword evidence="9" id="KW-0010">Activator</keyword>
<dbReference type="PANTHER" id="PTHR23335:SF1">
    <property type="entry name" value="CALMODULIN-BINDING TRANSCRIPTION ACTIVATOR, ISOFORM F"/>
    <property type="match status" value="1"/>
</dbReference>
<dbReference type="FunFam" id="1.20.5.190:FF:000003">
    <property type="entry name" value="Calmodulin-binding transcription activator 2"/>
    <property type="match status" value="1"/>
</dbReference>
<dbReference type="PROSITE" id="PS50088">
    <property type="entry name" value="ANK_REPEAT"/>
    <property type="match status" value="1"/>
</dbReference>
<dbReference type="Pfam" id="PF00612">
    <property type="entry name" value="IQ"/>
    <property type="match status" value="2"/>
</dbReference>
<dbReference type="InterPro" id="IPR002110">
    <property type="entry name" value="Ankyrin_rpt"/>
</dbReference>
<keyword evidence="7 12" id="KW-0040">ANK repeat</keyword>
<comment type="subcellular location">
    <subcellularLocation>
        <location evidence="1">Nucleus</location>
    </subcellularLocation>
</comment>
<organism evidence="16 17">
    <name type="scientific">Stephania cephalantha</name>
    <dbReference type="NCBI Taxonomy" id="152367"/>
    <lineage>
        <taxon>Eukaryota</taxon>
        <taxon>Viridiplantae</taxon>
        <taxon>Streptophyta</taxon>
        <taxon>Embryophyta</taxon>
        <taxon>Tracheophyta</taxon>
        <taxon>Spermatophyta</taxon>
        <taxon>Magnoliopsida</taxon>
        <taxon>Ranunculales</taxon>
        <taxon>Menispermaceae</taxon>
        <taxon>Menispermoideae</taxon>
        <taxon>Cissampelideae</taxon>
        <taxon>Stephania</taxon>
    </lineage>
</organism>
<dbReference type="GO" id="GO:0005516">
    <property type="term" value="F:calmodulin binding"/>
    <property type="evidence" value="ECO:0007669"/>
    <property type="project" value="UniProtKB-KW"/>
</dbReference>
<evidence type="ECO:0000313" key="16">
    <source>
        <dbReference type="EMBL" id="KAK9120115.1"/>
    </source>
</evidence>
<keyword evidence="17" id="KW-1185">Reference proteome</keyword>
<dbReference type="InterPro" id="IPR000048">
    <property type="entry name" value="IQ_motif_EF-hand-BS"/>
</dbReference>
<dbReference type="Pfam" id="PF01833">
    <property type="entry name" value="TIG"/>
    <property type="match status" value="1"/>
</dbReference>
<feature type="repeat" description="ANK" evidence="12">
    <location>
        <begin position="577"/>
        <end position="609"/>
    </location>
</feature>
<evidence type="ECO:0000256" key="3">
    <source>
        <dbReference type="ARBA" id="ARBA00022737"/>
    </source>
</evidence>
<dbReference type="InterPro" id="IPR013783">
    <property type="entry name" value="Ig-like_fold"/>
</dbReference>
<gene>
    <name evidence="16" type="ORF">Scep_018208</name>
</gene>
<keyword evidence="13" id="KW-0175">Coiled coil</keyword>
<feature type="region of interest" description="Disordered" evidence="14">
    <location>
        <begin position="22"/>
        <end position="49"/>
    </location>
</feature>
<evidence type="ECO:0000256" key="1">
    <source>
        <dbReference type="ARBA" id="ARBA00004123"/>
    </source>
</evidence>
<sequence>MLDPAFEHIVLVHYRDITEGKHGIGSSSVSSPSSAYTSTQSPSLSSSQNPVSASAVSELYEPCRSSYSPVSVEVSSELMTRNNMMDHLEGKDKSQYVSSSSPESEVSQALRRIEEQLSLNDDDRAELSSYYNEVKLKDSQVSIHDMQTNHETFAAVESKENGVHYETYADSLDDSYRNLLLQDSVNYRKQHQHQSGSEYRIERKESPYWKEMVEFCSQLTSVDSYEDSDNLSDPSGKPLPTMRRENSPKENGQIVNSVSQWLNSNGNDLAKMKAARQFLLGSDYLAVAESPTSFSLPHGDKISGAPLYSSQTTDGSNPGYYSMWFDRESQMRNLESESKLTLAKKQKFSISTICPEWGYASENTKVVVAGSFLCDPSVCEWACMFGDVEVPVQIIQEGVLLCEAPPNTPGKVTLCITSGNRESCSEVREFEYLMKCSCDPLNLPQVNASMSTEELLLIVRLAQMLLSDSRVQKENGASSAFDVLRRPETEDYQWDSIIGELLLGSKEPLGIMDWLLQEVLKEKLQLWLSTRCQGGIPGCSLSKKEQCIIHMVAGLGYEWALNPILHSGISVNFRDVNGWTALHWAARFGREKMVAALIAAGASAVAVTDPTSQDPAGKTAGFIAAASGHKGLAGYLSELALTSHLSSLTLEESEISKGSAAVEAEKTVENISRRSLGYNVDQLSLKDSLAAVRNAAQAAARIQAAFRAHSFRKRQQSDEAPDTSYDEYGTVNELLATSKLAFQNHRLDRAALSIQKNYRGWKGRKDFLSMRQKVVRIQAHVRGHQVRKKYKVILWAVGILDKVVLRWRRRGAGLRGFRPESESINENEDEDILKVFRKQKVDVEVEDAFSRVLTMVESPDARQQYRRMLESYQQAKADLNGSLTEAESSFEVENHFMESYDEEPYLFP</sequence>
<evidence type="ECO:0000256" key="14">
    <source>
        <dbReference type="SAM" id="MobiDB-lite"/>
    </source>
</evidence>
<dbReference type="SMART" id="SM00248">
    <property type="entry name" value="ANK"/>
    <property type="match status" value="2"/>
</dbReference>
<dbReference type="PROSITE" id="PS51437">
    <property type="entry name" value="CG_1"/>
    <property type="match status" value="1"/>
</dbReference>
<dbReference type="SUPFAM" id="SSF52540">
    <property type="entry name" value="P-loop containing nucleoside triphosphate hydrolases"/>
    <property type="match status" value="1"/>
</dbReference>
<evidence type="ECO:0000256" key="10">
    <source>
        <dbReference type="ARBA" id="ARBA00023163"/>
    </source>
</evidence>
<evidence type="ECO:0000256" key="6">
    <source>
        <dbReference type="ARBA" id="ARBA00023015"/>
    </source>
</evidence>
<accession>A0AAP0NWC9</accession>
<reference evidence="16 17" key="1">
    <citation type="submission" date="2024-01" db="EMBL/GenBank/DDBJ databases">
        <title>Genome assemblies of Stephania.</title>
        <authorList>
            <person name="Yang L."/>
        </authorList>
    </citation>
    <scope>NUCLEOTIDE SEQUENCE [LARGE SCALE GENOMIC DNA]</scope>
    <source>
        <strain evidence="16">JXDWG</strain>
        <tissue evidence="16">Leaf</tissue>
    </source>
</reference>
<name>A0AAP0NWC9_9MAGN</name>
<dbReference type="GO" id="GO:0006357">
    <property type="term" value="P:regulation of transcription by RNA polymerase II"/>
    <property type="evidence" value="ECO:0007669"/>
    <property type="project" value="TreeGrafter"/>
</dbReference>
<keyword evidence="10" id="KW-0804">Transcription</keyword>
<keyword evidence="8" id="KW-0238">DNA-binding</keyword>
<dbReference type="InterPro" id="IPR002909">
    <property type="entry name" value="IPT_dom"/>
</dbReference>
<feature type="coiled-coil region" evidence="13">
    <location>
        <begin position="862"/>
        <end position="889"/>
    </location>
</feature>
<evidence type="ECO:0000259" key="15">
    <source>
        <dbReference type="PROSITE" id="PS51437"/>
    </source>
</evidence>
<keyword evidence="6" id="KW-0805">Transcription regulation</keyword>
<evidence type="ECO:0000256" key="5">
    <source>
        <dbReference type="ARBA" id="ARBA00022860"/>
    </source>
</evidence>
<evidence type="ECO:0000256" key="2">
    <source>
        <dbReference type="ARBA" id="ARBA00008267"/>
    </source>
</evidence>